<evidence type="ECO:0000259" key="2">
    <source>
        <dbReference type="SMART" id="SM00867"/>
    </source>
</evidence>
<dbReference type="SMART" id="SM00867">
    <property type="entry name" value="YceI"/>
    <property type="match status" value="1"/>
</dbReference>
<feature type="signal peptide" evidence="1">
    <location>
        <begin position="1"/>
        <end position="26"/>
    </location>
</feature>
<dbReference type="Proteomes" id="UP000092498">
    <property type="component" value="Chromosome"/>
</dbReference>
<dbReference type="InParanoid" id="A0A1B1AHC5"/>
<organism evidence="3 4">
    <name type="scientific">Candidatus Viadribacter manganicus</name>
    <dbReference type="NCBI Taxonomy" id="1759059"/>
    <lineage>
        <taxon>Bacteria</taxon>
        <taxon>Pseudomonadati</taxon>
        <taxon>Pseudomonadota</taxon>
        <taxon>Alphaproteobacteria</taxon>
        <taxon>Hyphomonadales</taxon>
        <taxon>Hyphomonadaceae</taxon>
        <taxon>Candidatus Viadribacter</taxon>
    </lineage>
</organism>
<dbReference type="Gene3D" id="2.40.128.110">
    <property type="entry name" value="Lipid/polyisoprenoid-binding, YceI-like"/>
    <property type="match status" value="1"/>
</dbReference>
<dbReference type="PANTHER" id="PTHR34406:SF1">
    <property type="entry name" value="PROTEIN YCEI"/>
    <property type="match status" value="1"/>
</dbReference>
<dbReference type="PANTHER" id="PTHR34406">
    <property type="entry name" value="PROTEIN YCEI"/>
    <property type="match status" value="1"/>
</dbReference>
<keyword evidence="4" id="KW-1185">Reference proteome</keyword>
<dbReference type="InterPro" id="IPR007372">
    <property type="entry name" value="Lipid/polyisoprenoid-bd_YceI"/>
</dbReference>
<dbReference type="InterPro" id="IPR036761">
    <property type="entry name" value="TTHA0802/YceI-like_sf"/>
</dbReference>
<dbReference type="KEGG" id="cbot:ATE48_08545"/>
<reference evidence="3 4" key="1">
    <citation type="submission" date="2015-11" db="EMBL/GenBank/DDBJ databases">
        <title>Whole-Genome Sequence of Candidatus Oderbacter manganicum from the National Park Lower Oder Valley, Germany.</title>
        <authorList>
            <person name="Braun B."/>
            <person name="Liere K."/>
            <person name="Szewzyk U."/>
        </authorList>
    </citation>
    <scope>NUCLEOTIDE SEQUENCE [LARGE SCALE GENOMIC DNA]</scope>
    <source>
        <strain evidence="3 4">OTSz_A_272</strain>
    </source>
</reference>
<dbReference type="Pfam" id="PF04264">
    <property type="entry name" value="YceI"/>
    <property type="match status" value="1"/>
</dbReference>
<feature type="chain" id="PRO_5008518825" description="Lipid/polyisoprenoid-binding YceI-like domain-containing protein" evidence="1">
    <location>
        <begin position="27"/>
        <end position="200"/>
    </location>
</feature>
<dbReference type="FunCoup" id="A0A1B1AHC5">
    <property type="interactions" value="93"/>
</dbReference>
<dbReference type="EMBL" id="CP013244">
    <property type="protein sequence ID" value="ANP45963.1"/>
    <property type="molecule type" value="Genomic_DNA"/>
</dbReference>
<evidence type="ECO:0000313" key="4">
    <source>
        <dbReference type="Proteomes" id="UP000092498"/>
    </source>
</evidence>
<keyword evidence="1" id="KW-0732">Signal</keyword>
<protein>
    <recommendedName>
        <fullName evidence="2">Lipid/polyisoprenoid-binding YceI-like domain-containing protein</fullName>
    </recommendedName>
</protein>
<dbReference type="AlphaFoldDB" id="A0A1B1AHC5"/>
<dbReference type="STRING" id="1759059.ATE48_08545"/>
<proteinExistence type="predicted"/>
<evidence type="ECO:0000256" key="1">
    <source>
        <dbReference type="SAM" id="SignalP"/>
    </source>
</evidence>
<dbReference type="SUPFAM" id="SSF101874">
    <property type="entry name" value="YceI-like"/>
    <property type="match status" value="1"/>
</dbReference>
<feature type="domain" description="Lipid/polyisoprenoid-binding YceI-like" evidence="2">
    <location>
        <begin position="38"/>
        <end position="198"/>
    </location>
</feature>
<gene>
    <name evidence="3" type="ORF">ATE48_08545</name>
</gene>
<dbReference type="RefSeq" id="WP_066770141.1">
    <property type="nucleotide sequence ID" value="NZ_CP013244.1"/>
</dbReference>
<accession>A0A1B1AHC5</accession>
<sequence>MFHNRRSFAAAFIGAALAFLATPTLAQTQDIAQAAAGTYTLDINHTAVVARVPHAGFSYEIFRFTPTAGELIWDPASPASNRVNVTVSTASIQTPVEGFAEELQEQRFLNAQQFPTATFVSTAFRQTDATHGQVEGDLTLKGVTKRVTFDVELIGAGRGMRGGHVIGFHATTTVNNADYSFPGFISGQTQIVIDAEFQKR</sequence>
<evidence type="ECO:0000313" key="3">
    <source>
        <dbReference type="EMBL" id="ANP45963.1"/>
    </source>
</evidence>
<name>A0A1B1AHC5_9PROT</name>
<dbReference type="OrthoDB" id="9811006at2"/>